<dbReference type="Proteomes" id="UP000023152">
    <property type="component" value="Unassembled WGS sequence"/>
</dbReference>
<feature type="region of interest" description="Disordered" evidence="1">
    <location>
        <begin position="93"/>
        <end position="281"/>
    </location>
</feature>
<feature type="compositionally biased region" description="Basic and acidic residues" evidence="1">
    <location>
        <begin position="118"/>
        <end position="138"/>
    </location>
</feature>
<protein>
    <submittedName>
        <fullName evidence="2">Uncharacterized protein</fullName>
    </submittedName>
</protein>
<organism evidence="2 3">
    <name type="scientific">Reticulomyxa filosa</name>
    <dbReference type="NCBI Taxonomy" id="46433"/>
    <lineage>
        <taxon>Eukaryota</taxon>
        <taxon>Sar</taxon>
        <taxon>Rhizaria</taxon>
        <taxon>Retaria</taxon>
        <taxon>Foraminifera</taxon>
        <taxon>Monothalamids</taxon>
        <taxon>Reticulomyxidae</taxon>
        <taxon>Reticulomyxa</taxon>
    </lineage>
</organism>
<dbReference type="OMA" id="VINMVAN"/>
<reference evidence="2 3" key="1">
    <citation type="journal article" date="2013" name="Curr. Biol.">
        <title>The Genome of the Foraminiferan Reticulomyxa filosa.</title>
        <authorList>
            <person name="Glockner G."/>
            <person name="Hulsmann N."/>
            <person name="Schleicher M."/>
            <person name="Noegel A.A."/>
            <person name="Eichinger L."/>
            <person name="Gallinger C."/>
            <person name="Pawlowski J."/>
            <person name="Sierra R."/>
            <person name="Euteneuer U."/>
            <person name="Pillet L."/>
            <person name="Moustafa A."/>
            <person name="Platzer M."/>
            <person name="Groth M."/>
            <person name="Szafranski K."/>
            <person name="Schliwa M."/>
        </authorList>
    </citation>
    <scope>NUCLEOTIDE SEQUENCE [LARGE SCALE GENOMIC DNA]</scope>
</reference>
<comment type="caution">
    <text evidence="2">The sequence shown here is derived from an EMBL/GenBank/DDBJ whole genome shotgun (WGS) entry which is preliminary data.</text>
</comment>
<evidence type="ECO:0000256" key="1">
    <source>
        <dbReference type="SAM" id="MobiDB-lite"/>
    </source>
</evidence>
<sequence>MSADGPNNKSLEENYKKLTQKLQSVYNSARSKGDFENLDSQKAYEFLYTQFKKKEMCFDIPFIEFIKLFCKAFDWSADYDDEDEDGLQFVNNEHESEDQAISAEDQDDKVLETTEATKVNEKKAAEEKQGQPSEEKKSQSQIRNGEQILKAPSTTMTIKEGRESKEDVNEVGFVHVLRDDDNDNDNDNDNDESDTLDNEEETKDNDLHQLSATAMREREREKERESRQYNDNNKQVEVRHNESGHLNNIGHTTSGTALNQNATGNISDSSNENDDQDNVLKTDTKANNTNERAEEEPNKNILPSLSALGNASETVQLLVGDSDVARRFAAMKGTEWQREKFKSVMDHHHGHHHNHTHHRHHPQGSADELTVMGITNKANFKAVPTTANIPNRANIHDAVNMDRKELANESEPIDKTNFATPMIETHVVRHVLRQLILLLLTHHPNGVYESELQTKYQQTTNDKSKIDDNIQYLLFNHRNVLVTPCECYIHYFFEEKHMLFFFGKRGDT</sequence>
<feature type="compositionally biased region" description="Acidic residues" evidence="1">
    <location>
        <begin position="180"/>
        <end position="203"/>
    </location>
</feature>
<proteinExistence type="predicted"/>
<evidence type="ECO:0000313" key="3">
    <source>
        <dbReference type="Proteomes" id="UP000023152"/>
    </source>
</evidence>
<feature type="compositionally biased region" description="Basic and acidic residues" evidence="1">
    <location>
        <begin position="215"/>
        <end position="243"/>
    </location>
</feature>
<name>X6NQU7_RETFI</name>
<gene>
    <name evidence="2" type="ORF">RFI_08839</name>
</gene>
<feature type="compositionally biased region" description="Polar residues" evidence="1">
    <location>
        <begin position="244"/>
        <end position="264"/>
    </location>
</feature>
<accession>X6NQU7</accession>
<dbReference type="AlphaFoldDB" id="X6NQU7"/>
<evidence type="ECO:0000313" key="2">
    <source>
        <dbReference type="EMBL" id="ETO28293.1"/>
    </source>
</evidence>
<dbReference type="EMBL" id="ASPP01006748">
    <property type="protein sequence ID" value="ETO28293.1"/>
    <property type="molecule type" value="Genomic_DNA"/>
</dbReference>
<feature type="compositionally biased region" description="Basic and acidic residues" evidence="1">
    <location>
        <begin position="159"/>
        <end position="168"/>
    </location>
</feature>
<keyword evidence="3" id="KW-1185">Reference proteome</keyword>